<dbReference type="GO" id="GO:0071949">
    <property type="term" value="F:FAD binding"/>
    <property type="evidence" value="ECO:0007669"/>
    <property type="project" value="InterPro"/>
</dbReference>
<feature type="domain" description="FAD-binding PCMH-type" evidence="7">
    <location>
        <begin position="84"/>
        <end position="255"/>
    </location>
</feature>
<dbReference type="InterPro" id="IPR016169">
    <property type="entry name" value="FAD-bd_PCMH_sub2"/>
</dbReference>
<dbReference type="PROSITE" id="PS51387">
    <property type="entry name" value="FAD_PCMH"/>
    <property type="match status" value="1"/>
</dbReference>
<keyword evidence="9" id="KW-1185">Reference proteome</keyword>
<feature type="chain" id="PRO_5040758534" description="FAD-binding PCMH-type domain-containing protein" evidence="6">
    <location>
        <begin position="22"/>
        <end position="531"/>
    </location>
</feature>
<evidence type="ECO:0000256" key="6">
    <source>
        <dbReference type="SAM" id="SignalP"/>
    </source>
</evidence>
<evidence type="ECO:0000313" key="9">
    <source>
        <dbReference type="Proteomes" id="UP001165085"/>
    </source>
</evidence>
<evidence type="ECO:0000259" key="7">
    <source>
        <dbReference type="PROSITE" id="PS51387"/>
    </source>
</evidence>
<reference evidence="9" key="1">
    <citation type="journal article" date="2023" name="Commun. Biol.">
        <title>Genome analysis of Parmales, the sister group of diatoms, reveals the evolutionary specialization of diatoms from phago-mixotrophs to photoautotrophs.</title>
        <authorList>
            <person name="Ban H."/>
            <person name="Sato S."/>
            <person name="Yoshikawa S."/>
            <person name="Yamada K."/>
            <person name="Nakamura Y."/>
            <person name="Ichinomiya M."/>
            <person name="Sato N."/>
            <person name="Blanc-Mathieu R."/>
            <person name="Endo H."/>
            <person name="Kuwata A."/>
            <person name="Ogata H."/>
        </authorList>
    </citation>
    <scope>NUCLEOTIDE SEQUENCE [LARGE SCALE GENOMIC DNA]</scope>
    <source>
        <strain evidence="9">NIES 3701</strain>
    </source>
</reference>
<proteinExistence type="inferred from homology"/>
<keyword evidence="6" id="KW-0732">Signal</keyword>
<evidence type="ECO:0000256" key="2">
    <source>
        <dbReference type="ARBA" id="ARBA00005466"/>
    </source>
</evidence>
<dbReference type="InterPro" id="IPR050416">
    <property type="entry name" value="FAD-linked_Oxidoreductase"/>
</dbReference>
<comment type="similarity">
    <text evidence="2">Belongs to the oxygen-dependent FAD-linked oxidoreductase family.</text>
</comment>
<sequence>MRTFAILFQVALTLSLPTTLALAIAASNSTSKCLPSDETCFPPKSSFDELSDSLPTADVIYPSLSRYKSWSDATALHNQRLEKSEHTPYCAVRARSSSDVMLVVKFCAENNLLLSIKSTGHCYSGNCVQQDSVLLDLSLMNDISYSSSDSSITLQPGSNFDALYALNEETQTQSVGGMCGTVGPVGFSLGGGHGPLIRSYGLGTDQIISVDLVTAAGELVTVTKASDPDLFWALQGGGGGSFGVVTSITLRTHPAPPSLTSYVCNYPLSLDSDDNTGDSGVATASMWWSDIMPRLPNEWTFFSVLLPAPIPLEQNIPEFDKNTMQGLLSLEGLFNGDFASAEASLSELGLLDLDKSRQMSCKFENHTSLKAWHESRWFGKTPVPTRNYMSTSFAQKNFDGKGLAKVAVDAILSTDNAMSSFFGIQTGGAVSSTDSTSTSISSAFRNSDMLMEIDANWIRSANDDAQESWTHNVGRDVAALDNMAGAYVNEPDPELENWEETFWGSNFQRLQEIKSAVDPDAFFECWQCVHA</sequence>
<dbReference type="PROSITE" id="PS00862">
    <property type="entry name" value="OX2_COVAL_FAD"/>
    <property type="match status" value="1"/>
</dbReference>
<dbReference type="InterPro" id="IPR036318">
    <property type="entry name" value="FAD-bd_PCMH-like_sf"/>
</dbReference>
<dbReference type="Pfam" id="PF08031">
    <property type="entry name" value="BBE"/>
    <property type="match status" value="1"/>
</dbReference>
<evidence type="ECO:0000256" key="4">
    <source>
        <dbReference type="ARBA" id="ARBA00022827"/>
    </source>
</evidence>
<feature type="signal peptide" evidence="6">
    <location>
        <begin position="1"/>
        <end position="21"/>
    </location>
</feature>
<comment type="cofactor">
    <cofactor evidence="1">
        <name>FAD</name>
        <dbReference type="ChEBI" id="CHEBI:57692"/>
    </cofactor>
</comment>
<dbReference type="InterPro" id="IPR016166">
    <property type="entry name" value="FAD-bd_PCMH"/>
</dbReference>
<dbReference type="InterPro" id="IPR006094">
    <property type="entry name" value="Oxid_FAD_bind_N"/>
</dbReference>
<evidence type="ECO:0000313" key="8">
    <source>
        <dbReference type="EMBL" id="GMH90390.1"/>
    </source>
</evidence>
<keyword evidence="4" id="KW-0274">FAD</keyword>
<dbReference type="PANTHER" id="PTHR42973:SF39">
    <property type="entry name" value="FAD-BINDING PCMH-TYPE DOMAIN-CONTAINING PROTEIN"/>
    <property type="match status" value="1"/>
</dbReference>
<dbReference type="AlphaFoldDB" id="A0A9W7BM20"/>
<dbReference type="InterPro" id="IPR006093">
    <property type="entry name" value="Oxy_OxRdtase_FAD_BS"/>
</dbReference>
<dbReference type="OrthoDB" id="415825at2759"/>
<protein>
    <recommendedName>
        <fullName evidence="7">FAD-binding PCMH-type domain-containing protein</fullName>
    </recommendedName>
</protein>
<evidence type="ECO:0000256" key="5">
    <source>
        <dbReference type="ARBA" id="ARBA00023002"/>
    </source>
</evidence>
<dbReference type="Gene3D" id="3.40.462.20">
    <property type="match status" value="1"/>
</dbReference>
<organism evidence="8 9">
    <name type="scientific">Triparma strigata</name>
    <dbReference type="NCBI Taxonomy" id="1606541"/>
    <lineage>
        <taxon>Eukaryota</taxon>
        <taxon>Sar</taxon>
        <taxon>Stramenopiles</taxon>
        <taxon>Ochrophyta</taxon>
        <taxon>Bolidophyceae</taxon>
        <taxon>Parmales</taxon>
        <taxon>Triparmaceae</taxon>
        <taxon>Triparma</taxon>
    </lineage>
</organism>
<keyword evidence="3" id="KW-0285">Flavoprotein</keyword>
<accession>A0A9W7BM20</accession>
<comment type="caution">
    <text evidence="8">The sequence shown here is derived from an EMBL/GenBank/DDBJ whole genome shotgun (WGS) entry which is preliminary data.</text>
</comment>
<gene>
    <name evidence="8" type="ORF">TrST_g2049</name>
</gene>
<evidence type="ECO:0000256" key="1">
    <source>
        <dbReference type="ARBA" id="ARBA00001974"/>
    </source>
</evidence>
<dbReference type="SUPFAM" id="SSF56176">
    <property type="entry name" value="FAD-binding/transporter-associated domain-like"/>
    <property type="match status" value="1"/>
</dbReference>
<keyword evidence="5" id="KW-0560">Oxidoreductase</keyword>
<dbReference type="PANTHER" id="PTHR42973">
    <property type="entry name" value="BINDING OXIDOREDUCTASE, PUTATIVE (AFU_ORTHOLOGUE AFUA_1G17690)-RELATED"/>
    <property type="match status" value="1"/>
</dbReference>
<name>A0A9W7BM20_9STRA</name>
<dbReference type="EMBL" id="BRXY01000371">
    <property type="protein sequence ID" value="GMH90390.1"/>
    <property type="molecule type" value="Genomic_DNA"/>
</dbReference>
<dbReference type="InterPro" id="IPR012951">
    <property type="entry name" value="BBE"/>
</dbReference>
<evidence type="ECO:0000256" key="3">
    <source>
        <dbReference type="ARBA" id="ARBA00022630"/>
    </source>
</evidence>
<dbReference type="Proteomes" id="UP001165085">
    <property type="component" value="Unassembled WGS sequence"/>
</dbReference>
<dbReference type="Pfam" id="PF01565">
    <property type="entry name" value="FAD_binding_4"/>
    <property type="match status" value="1"/>
</dbReference>
<dbReference type="GO" id="GO:0016491">
    <property type="term" value="F:oxidoreductase activity"/>
    <property type="evidence" value="ECO:0007669"/>
    <property type="project" value="UniProtKB-KW"/>
</dbReference>
<dbReference type="Gene3D" id="3.30.465.10">
    <property type="match status" value="1"/>
</dbReference>